<organism evidence="1 2">
    <name type="scientific">Agrobacterium tumefaciens str. B6</name>
    <dbReference type="NCBI Taxonomy" id="1183423"/>
    <lineage>
        <taxon>Bacteria</taxon>
        <taxon>Pseudomonadati</taxon>
        <taxon>Pseudomonadota</taxon>
        <taxon>Alphaproteobacteria</taxon>
        <taxon>Hyphomicrobiales</taxon>
        <taxon>Rhizobiaceae</taxon>
        <taxon>Rhizobium/Agrobacterium group</taxon>
        <taxon>Agrobacterium</taxon>
        <taxon>Agrobacterium tumefaciens complex</taxon>
    </lineage>
</organism>
<proteinExistence type="predicted"/>
<protein>
    <submittedName>
        <fullName evidence="1">Uncharacterized protein</fullName>
    </submittedName>
</protein>
<gene>
    <name evidence="1" type="ORF">AGR4A_Cc190285</name>
</gene>
<name>A0A822UWB5_AGRTU</name>
<evidence type="ECO:0000313" key="2">
    <source>
        <dbReference type="Proteomes" id="UP000192074"/>
    </source>
</evidence>
<accession>A0A822UWB5</accession>
<sequence>MPRPPLYFTLVRLADGDLASPTVIRKPTEFFAQLRSYGFTEHSGAASPKLAEMQTGAFLDTVAGVFSVSRDRPFTYIIPEGMPRAEWLAAMEEKAHDPRFFLRERDGEFSYCTIIPRLK</sequence>
<dbReference type="EMBL" id="FCNL01000011">
    <property type="protein sequence ID" value="CVI15727.1"/>
    <property type="molecule type" value="Genomic_DNA"/>
</dbReference>
<evidence type="ECO:0000313" key="1">
    <source>
        <dbReference type="EMBL" id="CVI15727.1"/>
    </source>
</evidence>
<dbReference type="RefSeq" id="WP_060723345.1">
    <property type="nucleotide sequence ID" value="NZ_LMVK01000005.1"/>
</dbReference>
<dbReference type="Proteomes" id="UP000192074">
    <property type="component" value="Unassembled WGS sequence"/>
</dbReference>
<comment type="caution">
    <text evidence="1">The sequence shown here is derived from an EMBL/GenBank/DDBJ whole genome shotgun (WGS) entry which is preliminary data.</text>
</comment>
<dbReference type="AlphaFoldDB" id="A0A822UWB5"/>
<reference evidence="1 2" key="1">
    <citation type="submission" date="2016-01" db="EMBL/GenBank/DDBJ databases">
        <authorList>
            <person name="Regsiter A."/>
            <person name="william w."/>
        </authorList>
    </citation>
    <scope>NUCLEOTIDE SEQUENCE [LARGE SCALE GENOMIC DNA]</scope>
    <source>
        <strain evidence="1 2">B6</strain>
    </source>
</reference>